<proteinExistence type="predicted"/>
<feature type="compositionally biased region" description="Polar residues" evidence="1">
    <location>
        <begin position="148"/>
        <end position="165"/>
    </location>
</feature>
<dbReference type="Proteomes" id="UP000827889">
    <property type="component" value="Chromosome 1"/>
</dbReference>
<protein>
    <submittedName>
        <fullName evidence="3">Heavy metal-associated isoprenylated plant protein 3-like</fullName>
    </submittedName>
</protein>
<evidence type="ECO:0000313" key="3">
    <source>
        <dbReference type="RefSeq" id="XP_048134285.1"/>
    </source>
</evidence>
<keyword evidence="2" id="KW-1185">Reference proteome</keyword>
<dbReference type="SUPFAM" id="SSF55008">
    <property type="entry name" value="HMA, heavy metal-associated domain"/>
    <property type="match status" value="1"/>
</dbReference>
<feature type="region of interest" description="Disordered" evidence="1">
    <location>
        <begin position="120"/>
        <end position="191"/>
    </location>
</feature>
<dbReference type="InterPro" id="IPR044594">
    <property type="entry name" value="HIPP01/3/5/6"/>
</dbReference>
<dbReference type="Gene3D" id="3.30.70.100">
    <property type="match status" value="1"/>
</dbReference>
<evidence type="ECO:0000313" key="2">
    <source>
        <dbReference type="Proteomes" id="UP000827889"/>
    </source>
</evidence>
<evidence type="ECO:0000256" key="1">
    <source>
        <dbReference type="SAM" id="MobiDB-lite"/>
    </source>
</evidence>
<dbReference type="PANTHER" id="PTHR46413:SF2">
    <property type="entry name" value="HEAVY METAL-ASSOCIATED ISOPRENYLATED PLANT PROTEIN 3"/>
    <property type="match status" value="1"/>
</dbReference>
<dbReference type="PANTHER" id="PTHR46413">
    <property type="entry name" value="HEAVY METAL-ASSOCIATED ISOPRENYLATED PLANT PROTEIN 6"/>
    <property type="match status" value="1"/>
</dbReference>
<dbReference type="InterPro" id="IPR036163">
    <property type="entry name" value="HMA_dom_sf"/>
</dbReference>
<dbReference type="GeneID" id="125314921"/>
<feature type="compositionally biased region" description="Basic residues" evidence="1">
    <location>
        <begin position="33"/>
        <end position="46"/>
    </location>
</feature>
<feature type="region of interest" description="Disordered" evidence="1">
    <location>
        <begin position="33"/>
        <end position="58"/>
    </location>
</feature>
<sequence>MADNPTRLIRTFLLRRPHFIRSPSSLSLFVHRRGTQNKRIGRKKSKGGGENEKKDGENGVTVVQDMHCEGCADKIVKLPKSIDGKLEWRRRRWSGRWTVRGKMLDPLELREVLQEKTKKKVDLVSPQLPKKEKDRDNKSSSASSDNNCGEQSTSMTGDTDASNQGHEVAASDGLEQEGAEVDANRNADNTS</sequence>
<dbReference type="RefSeq" id="XP_048134285.1">
    <property type="nucleotide sequence ID" value="XM_048278328.1"/>
</dbReference>
<feature type="compositionally biased region" description="Basic and acidic residues" evidence="1">
    <location>
        <begin position="129"/>
        <end position="138"/>
    </location>
</feature>
<accession>A0ABM3HCF6</accession>
<reference evidence="2" key="1">
    <citation type="submission" date="2025-05" db="UniProtKB">
        <authorList>
            <consortium name="RefSeq"/>
        </authorList>
    </citation>
    <scope>NUCLEOTIDE SEQUENCE [LARGE SCALE GENOMIC DNA]</scope>
</reference>
<feature type="compositionally biased region" description="Basic and acidic residues" evidence="1">
    <location>
        <begin position="47"/>
        <end position="57"/>
    </location>
</feature>
<organism evidence="2 3">
    <name type="scientific">Rhodamnia argentea</name>
    <dbReference type="NCBI Taxonomy" id="178133"/>
    <lineage>
        <taxon>Eukaryota</taxon>
        <taxon>Viridiplantae</taxon>
        <taxon>Streptophyta</taxon>
        <taxon>Embryophyta</taxon>
        <taxon>Tracheophyta</taxon>
        <taxon>Spermatophyta</taxon>
        <taxon>Magnoliopsida</taxon>
        <taxon>eudicotyledons</taxon>
        <taxon>Gunneridae</taxon>
        <taxon>Pentapetalae</taxon>
        <taxon>rosids</taxon>
        <taxon>malvids</taxon>
        <taxon>Myrtales</taxon>
        <taxon>Myrtaceae</taxon>
        <taxon>Myrtoideae</taxon>
        <taxon>Myrteae</taxon>
        <taxon>Australasian group</taxon>
        <taxon>Rhodamnia</taxon>
    </lineage>
</organism>
<name>A0ABM3HCF6_9MYRT</name>
<gene>
    <name evidence="3" type="primary">LOC125314921</name>
</gene>
<reference evidence="3" key="2">
    <citation type="submission" date="2025-08" db="UniProtKB">
        <authorList>
            <consortium name="RefSeq"/>
        </authorList>
    </citation>
    <scope>IDENTIFICATION</scope>
    <source>
        <tissue evidence="3">Leaf</tissue>
    </source>
</reference>